<comment type="catalytic activity">
    <reaction evidence="13">
        <text>N(4)-{beta-D-GlcNAc-(1-&gt;2)-[beta-D-GlcNAc-(1-&gt;4)]-alpha-D-Man-(1-&gt;3)-[beta-D-GlcNAc-(1-&gt;2)-alpha-D-Man-(1-&gt;6)]-beta-D-Man-(1-&gt;4)-beta-D-GlcNAc-(1-&gt;4)-beta-D-GlcNAc}-L-asparaginyl-[protein] + UDP-N-acetyl-alpha-D-glucosamine = N(4)-{beta-D-GlcNAc-(1-&gt;2)-[beta-D-GlcNAc-(1-&gt;4)]-alpha-D-Man-(1-&gt;3)-[beta-D-GlcNAc-(1-&gt;2)-[beta-D-GlcNAc-(1-&gt;6)]-alpha-D-Man-(1-&gt;6)]-beta-D-Man-(1-&gt;4)-beta-D-GlcNAc-(1-&gt;4)-beta-D-GlcNAc}-L-asparaginyl-[protein] + UDP + H(+)</text>
        <dbReference type="Rhea" id="RHEA:16921"/>
        <dbReference type="Rhea" id="RHEA-COMP:14374"/>
        <dbReference type="Rhea" id="RHEA-COMP:14377"/>
        <dbReference type="ChEBI" id="CHEBI:15378"/>
        <dbReference type="ChEBI" id="CHEBI:57705"/>
        <dbReference type="ChEBI" id="CHEBI:58223"/>
        <dbReference type="ChEBI" id="CHEBI:139507"/>
        <dbReference type="ChEBI" id="CHEBI:139510"/>
        <dbReference type="EC" id="2.4.1.155"/>
    </reaction>
</comment>
<dbReference type="GO" id="GO:0030144">
    <property type="term" value="F:alpha-1,6-mannosylglycoprotein 6-beta-N-acetylglucosaminyltransferase activity"/>
    <property type="evidence" value="ECO:0007669"/>
    <property type="project" value="UniProtKB-EC"/>
</dbReference>
<dbReference type="AlphaFoldDB" id="A0A0C2FXQ2"/>
<keyword evidence="10" id="KW-0333">Golgi apparatus</keyword>
<dbReference type="OrthoDB" id="5842122at2759"/>
<comment type="pathway">
    <text evidence="2">Protein modification; protein glycosylation.</text>
</comment>
<feature type="non-terminal residue" evidence="15">
    <location>
        <position position="148"/>
    </location>
</feature>
<keyword evidence="9" id="KW-1133">Transmembrane helix</keyword>
<dbReference type="GO" id="GO:0000139">
    <property type="term" value="C:Golgi membrane"/>
    <property type="evidence" value="ECO:0007669"/>
    <property type="project" value="UniProtKB-SubCell"/>
</dbReference>
<evidence type="ECO:0000256" key="12">
    <source>
        <dbReference type="ARBA" id="ARBA00023180"/>
    </source>
</evidence>
<evidence type="ECO:0000256" key="8">
    <source>
        <dbReference type="ARBA" id="ARBA00022968"/>
    </source>
</evidence>
<keyword evidence="6" id="KW-0808">Transferase</keyword>
<accession>A0A0C2FXQ2</accession>
<evidence type="ECO:0000256" key="9">
    <source>
        <dbReference type="ARBA" id="ARBA00022989"/>
    </source>
</evidence>
<comment type="similarity">
    <text evidence="3">Belongs to the glycosyltransferase 18 family.</text>
</comment>
<sequence>MERLGKPYVYTVDINDERALTDAIKSALKEKPIPFVPEEFTPQGMLIRVNMLVSRDLCSNISVWPPPTALQSILAASEQSCEKACEVAGLVCEPSFFPLVNSADVLENLVGCAHGSLSNSTAPHAPYHCTLQSSSLMFSCASRPPPGS</sequence>
<dbReference type="Proteomes" id="UP000054047">
    <property type="component" value="Unassembled WGS sequence"/>
</dbReference>
<keyword evidence="12" id="KW-0325">Glycoprotein</keyword>
<evidence type="ECO:0000256" key="3">
    <source>
        <dbReference type="ARBA" id="ARBA00007477"/>
    </source>
</evidence>
<feature type="domain" description="Glycosyltransferase family 18 catalytic" evidence="14">
    <location>
        <begin position="3"/>
        <end position="144"/>
    </location>
</feature>
<keyword evidence="11" id="KW-0472">Membrane</keyword>
<dbReference type="GO" id="GO:0006487">
    <property type="term" value="P:protein N-linked glycosylation"/>
    <property type="evidence" value="ECO:0007669"/>
    <property type="project" value="TreeGrafter"/>
</dbReference>
<evidence type="ECO:0000256" key="1">
    <source>
        <dbReference type="ARBA" id="ARBA00004323"/>
    </source>
</evidence>
<evidence type="ECO:0000256" key="6">
    <source>
        <dbReference type="ARBA" id="ARBA00022679"/>
    </source>
</evidence>
<dbReference type="PANTHER" id="PTHR15075:SF2">
    <property type="entry name" value="ALPHA-1,6-MANNOSYLGLYCOPROTEIN 6-BETA-N-ACETYLGLUCOSAMINYLTRANSFERASE"/>
    <property type="match status" value="1"/>
</dbReference>
<reference evidence="15 16" key="1">
    <citation type="submission" date="2013-12" db="EMBL/GenBank/DDBJ databases">
        <title>Draft genome of the parsitic nematode Ancylostoma duodenale.</title>
        <authorList>
            <person name="Mitreva M."/>
        </authorList>
    </citation>
    <scope>NUCLEOTIDE SEQUENCE [LARGE SCALE GENOMIC DNA]</scope>
    <source>
        <strain evidence="15 16">Zhejiang</strain>
    </source>
</reference>
<keyword evidence="8" id="KW-0735">Signal-anchor</keyword>
<dbReference type="UniPathway" id="UPA00378"/>
<keyword evidence="16" id="KW-1185">Reference proteome</keyword>
<evidence type="ECO:0000256" key="13">
    <source>
        <dbReference type="ARBA" id="ARBA00048243"/>
    </source>
</evidence>
<proteinExistence type="inferred from homology"/>
<evidence type="ECO:0000256" key="5">
    <source>
        <dbReference type="ARBA" id="ARBA00022676"/>
    </source>
</evidence>
<organism evidence="15 16">
    <name type="scientific">Ancylostoma duodenale</name>
    <dbReference type="NCBI Taxonomy" id="51022"/>
    <lineage>
        <taxon>Eukaryota</taxon>
        <taxon>Metazoa</taxon>
        <taxon>Ecdysozoa</taxon>
        <taxon>Nematoda</taxon>
        <taxon>Chromadorea</taxon>
        <taxon>Rhabditida</taxon>
        <taxon>Rhabditina</taxon>
        <taxon>Rhabditomorpha</taxon>
        <taxon>Strongyloidea</taxon>
        <taxon>Ancylostomatidae</taxon>
        <taxon>Ancylostomatinae</taxon>
        <taxon>Ancylostoma</taxon>
    </lineage>
</organism>
<evidence type="ECO:0000313" key="15">
    <source>
        <dbReference type="EMBL" id="KIH49661.1"/>
    </source>
</evidence>
<keyword evidence="5" id="KW-0328">Glycosyltransferase</keyword>
<dbReference type="PANTHER" id="PTHR15075">
    <property type="entry name" value="ALPHA-MANNOSIDE BETA-1,6-N-ACETYLGLUCOSAMINYLTRANSFERASE"/>
    <property type="match status" value="1"/>
</dbReference>
<dbReference type="InterPro" id="IPR052105">
    <property type="entry name" value="MGAT5_Glycosyltransferase"/>
</dbReference>
<dbReference type="Pfam" id="PF15024">
    <property type="entry name" value="Glyco_transf_18"/>
    <property type="match status" value="1"/>
</dbReference>
<protein>
    <recommendedName>
        <fullName evidence="4">alpha-1,6-mannosyl-glycoprotein 6-beta-N-acetylglucosaminyltransferase</fullName>
        <ecNumber evidence="4">2.4.1.155</ecNumber>
    </recommendedName>
</protein>
<evidence type="ECO:0000256" key="4">
    <source>
        <dbReference type="ARBA" id="ARBA00012671"/>
    </source>
</evidence>
<name>A0A0C2FXQ2_9BILA</name>
<dbReference type="EC" id="2.4.1.155" evidence="4"/>
<evidence type="ECO:0000256" key="10">
    <source>
        <dbReference type="ARBA" id="ARBA00023034"/>
    </source>
</evidence>
<evidence type="ECO:0000259" key="14">
    <source>
        <dbReference type="Pfam" id="PF15024"/>
    </source>
</evidence>
<evidence type="ECO:0000256" key="11">
    <source>
        <dbReference type="ARBA" id="ARBA00023136"/>
    </source>
</evidence>
<comment type="subcellular location">
    <subcellularLocation>
        <location evidence="1">Golgi apparatus membrane</location>
        <topology evidence="1">Single-pass type II membrane protein</topology>
    </subcellularLocation>
</comment>
<dbReference type="InterPro" id="IPR026116">
    <property type="entry name" value="GT18_cat"/>
</dbReference>
<evidence type="ECO:0000313" key="16">
    <source>
        <dbReference type="Proteomes" id="UP000054047"/>
    </source>
</evidence>
<dbReference type="EMBL" id="KN752453">
    <property type="protein sequence ID" value="KIH49661.1"/>
    <property type="molecule type" value="Genomic_DNA"/>
</dbReference>
<evidence type="ECO:0000256" key="7">
    <source>
        <dbReference type="ARBA" id="ARBA00022692"/>
    </source>
</evidence>
<evidence type="ECO:0000256" key="2">
    <source>
        <dbReference type="ARBA" id="ARBA00004922"/>
    </source>
</evidence>
<keyword evidence="7" id="KW-0812">Transmembrane</keyword>
<gene>
    <name evidence="15" type="ORF">ANCDUO_20263</name>
</gene>